<dbReference type="AlphaFoldDB" id="S7RY22"/>
<proteinExistence type="predicted"/>
<keyword evidence="3" id="KW-1185">Reference proteome</keyword>
<name>S7RY22_GLOTA</name>
<sequence length="1203" mass="133591">MSLLRQAKPTPTPFSSDWEQASECDEELWGIMRTGPNAWCSTVNRFTRTNIKTAIMTMRRVQCFGPRRIQAIERGSVGVRVLKRWRFALFIAIAFGLTYLERQRLQLASNGMALTEKLPEVGNTRCLSAYGRRVLPLQRGVLLQPTGGFCMSQSLHIMRHRLLLRGDAVVGRLECLIERFKPTAIDPRSFASAYPIKPFASERFASQEARAQGKELQLVTCLARTIAIPYGQGEWMSGPSSKVSLPGSSTCIKCLGAPRDHTYIPHFFIDPETMYTGPSYCFGRLIRTLILGLKDYQYPSWHGSIDDPLPPNQSIRVVDLTSPLRSALSLSHPYRSESHGYQCTPQATSILQHINESFTWHTRVVSWNCVPQPKRRSASPEAFISSTSREALIFNGDNSSATFLTLAAEFLDGPQATSNSMDEDTALRLDDIQESLQRQESRCSPSQSQEPFAPVGRHEDLNVTRSTSVSLCTELERRRHSFEQTFWISDVVDRPRQQTRSHTGLNEEISGSTRRHIPEPSQTVYPERAQGLEVDLRGVDERLAALIAKIMASHSIVHPTLRVLLAPAQEDDGWLQLVRHQRVFDGIPMGFPDTTQVSWPSAWEQRALTLCSTICDELQFATTLYLAAVDAKANTLGIVTPINEVQEGTGNLASLSGPNGDLPDNTGVGRHRVYVPQDLALTWHPTGEPRNSQANSSPTILIEQPTQTLEKLGTIADETPDPDTPFAKLCHLTSRALCTKIGIKLRVLSRYGIRAGSTAVFTPTYRDCLLTDCPVDTSNGLYIGRGMEVYRIRAGRSDPVVWYKSWTVDVEPEGFEKVGEQTESMSSVWTALLLPKIVRPSVVFTSASHESHGIDESVVRFLCETFPAPLLPNLRRIICLPRPTPTRHEVSLHVNPPLAGAHIGDSDIGSDLCEDPALGFLMASLVKSTPELREFHVGEWNIEYSIITRPDAIGLPSLVTLDIAGNMWSVTRGLLYLMAEKLTCLSCACWAEEGGAIGEHKFIYDFISRFPNLEVLYTHFTAFASLPHDEEPVEWLVEDVLRPLTKLPRLEVLGIKTAPFITIPFEESDFLPIIAAWPHMVLLSIIVGPGAPDLSIGCLSEVVRRCPLILHLGLPIDPSVPVPAALPNFCYRGQILAFPAVSVPEDAKEAIARYLVGIFPFLDPDAYLTASDRGSWSSIWELAASLEKDVDLGEVLAKFYPPS</sequence>
<reference evidence="2 3" key="1">
    <citation type="journal article" date="2012" name="Science">
        <title>The Paleozoic origin of enzymatic lignin decomposition reconstructed from 31 fungal genomes.</title>
        <authorList>
            <person name="Floudas D."/>
            <person name="Binder M."/>
            <person name="Riley R."/>
            <person name="Barry K."/>
            <person name="Blanchette R.A."/>
            <person name="Henrissat B."/>
            <person name="Martinez A.T."/>
            <person name="Otillar R."/>
            <person name="Spatafora J.W."/>
            <person name="Yadav J.S."/>
            <person name="Aerts A."/>
            <person name="Benoit I."/>
            <person name="Boyd A."/>
            <person name="Carlson A."/>
            <person name="Copeland A."/>
            <person name="Coutinho P.M."/>
            <person name="de Vries R.P."/>
            <person name="Ferreira P."/>
            <person name="Findley K."/>
            <person name="Foster B."/>
            <person name="Gaskell J."/>
            <person name="Glotzer D."/>
            <person name="Gorecki P."/>
            <person name="Heitman J."/>
            <person name="Hesse C."/>
            <person name="Hori C."/>
            <person name="Igarashi K."/>
            <person name="Jurgens J.A."/>
            <person name="Kallen N."/>
            <person name="Kersten P."/>
            <person name="Kohler A."/>
            <person name="Kuees U."/>
            <person name="Kumar T.K.A."/>
            <person name="Kuo A."/>
            <person name="LaButti K."/>
            <person name="Larrondo L.F."/>
            <person name="Lindquist E."/>
            <person name="Ling A."/>
            <person name="Lombard V."/>
            <person name="Lucas S."/>
            <person name="Lundell T."/>
            <person name="Martin R."/>
            <person name="McLaughlin D.J."/>
            <person name="Morgenstern I."/>
            <person name="Morin E."/>
            <person name="Murat C."/>
            <person name="Nagy L.G."/>
            <person name="Nolan M."/>
            <person name="Ohm R.A."/>
            <person name="Patyshakuliyeva A."/>
            <person name="Rokas A."/>
            <person name="Ruiz-Duenas F.J."/>
            <person name="Sabat G."/>
            <person name="Salamov A."/>
            <person name="Samejima M."/>
            <person name="Schmutz J."/>
            <person name="Slot J.C."/>
            <person name="St John F."/>
            <person name="Stenlid J."/>
            <person name="Sun H."/>
            <person name="Sun S."/>
            <person name="Syed K."/>
            <person name="Tsang A."/>
            <person name="Wiebenga A."/>
            <person name="Young D."/>
            <person name="Pisabarro A."/>
            <person name="Eastwood D.C."/>
            <person name="Martin F."/>
            <person name="Cullen D."/>
            <person name="Grigoriev I.V."/>
            <person name="Hibbett D.S."/>
        </authorList>
    </citation>
    <scope>NUCLEOTIDE SEQUENCE [LARGE SCALE GENOMIC DNA]</scope>
    <source>
        <strain evidence="2 3">ATCC 11539</strain>
    </source>
</reference>
<dbReference type="RefSeq" id="XP_007862725.1">
    <property type="nucleotide sequence ID" value="XM_007864534.1"/>
</dbReference>
<gene>
    <name evidence="2" type="ORF">GLOTRDRAFT_91319</name>
</gene>
<accession>S7RY22</accession>
<feature type="region of interest" description="Disordered" evidence="1">
    <location>
        <begin position="497"/>
        <end position="522"/>
    </location>
</feature>
<dbReference type="GeneID" id="19309308"/>
<organism evidence="2 3">
    <name type="scientific">Gloeophyllum trabeum (strain ATCC 11539 / FP-39264 / Madison 617)</name>
    <name type="common">Brown rot fungus</name>
    <dbReference type="NCBI Taxonomy" id="670483"/>
    <lineage>
        <taxon>Eukaryota</taxon>
        <taxon>Fungi</taxon>
        <taxon>Dikarya</taxon>
        <taxon>Basidiomycota</taxon>
        <taxon>Agaricomycotina</taxon>
        <taxon>Agaricomycetes</taxon>
        <taxon>Gloeophyllales</taxon>
        <taxon>Gloeophyllaceae</taxon>
        <taxon>Gloeophyllum</taxon>
    </lineage>
</organism>
<dbReference type="KEGG" id="gtr:GLOTRDRAFT_91319"/>
<dbReference type="HOGENOM" id="CLU_270517_0_0_1"/>
<feature type="compositionally biased region" description="Polar residues" evidence="1">
    <location>
        <begin position="498"/>
        <end position="512"/>
    </location>
</feature>
<dbReference type="Proteomes" id="UP000030669">
    <property type="component" value="Unassembled WGS sequence"/>
</dbReference>
<evidence type="ECO:0000313" key="2">
    <source>
        <dbReference type="EMBL" id="EPQ59850.1"/>
    </source>
</evidence>
<dbReference type="EMBL" id="KB469297">
    <property type="protein sequence ID" value="EPQ59850.1"/>
    <property type="molecule type" value="Genomic_DNA"/>
</dbReference>
<protein>
    <submittedName>
        <fullName evidence="2">Uncharacterized protein</fullName>
    </submittedName>
</protein>
<evidence type="ECO:0000313" key="3">
    <source>
        <dbReference type="Proteomes" id="UP000030669"/>
    </source>
</evidence>
<evidence type="ECO:0000256" key="1">
    <source>
        <dbReference type="SAM" id="MobiDB-lite"/>
    </source>
</evidence>